<evidence type="ECO:0000313" key="1">
    <source>
        <dbReference type="EMBL" id="QJA65025.1"/>
    </source>
</evidence>
<dbReference type="EMBL" id="MT142494">
    <property type="protein sequence ID" value="QJA82702.1"/>
    <property type="molecule type" value="Genomic_DNA"/>
</dbReference>
<evidence type="ECO:0000313" key="2">
    <source>
        <dbReference type="EMBL" id="QJA82702.1"/>
    </source>
</evidence>
<reference evidence="2" key="1">
    <citation type="submission" date="2020-03" db="EMBL/GenBank/DDBJ databases">
        <title>The deep terrestrial virosphere.</title>
        <authorList>
            <person name="Holmfeldt K."/>
            <person name="Nilsson E."/>
            <person name="Simone D."/>
            <person name="Lopez-Fernandez M."/>
            <person name="Wu X."/>
            <person name="de Brujin I."/>
            <person name="Lundin D."/>
            <person name="Andersson A."/>
            <person name="Bertilsson S."/>
            <person name="Dopson M."/>
        </authorList>
    </citation>
    <scope>NUCLEOTIDE SEQUENCE</scope>
    <source>
        <strain evidence="2">MM415A00374</strain>
        <strain evidence="1">MM415B00446</strain>
    </source>
</reference>
<protein>
    <submittedName>
        <fullName evidence="2">Uncharacterized protein</fullName>
    </submittedName>
</protein>
<gene>
    <name evidence="2" type="ORF">MM415A00374_0014</name>
    <name evidence="1" type="ORF">MM415B00446_0049</name>
</gene>
<dbReference type="EMBL" id="MT141530">
    <property type="protein sequence ID" value="QJA65025.1"/>
    <property type="molecule type" value="Genomic_DNA"/>
</dbReference>
<sequence>MNGRMAKKLHKEAMRLAKANWFEYVSAICNWPLSARLRFARDIIFHAKRYRKGVV</sequence>
<organism evidence="2">
    <name type="scientific">viral metagenome</name>
    <dbReference type="NCBI Taxonomy" id="1070528"/>
    <lineage>
        <taxon>unclassified sequences</taxon>
        <taxon>metagenomes</taxon>
        <taxon>organismal metagenomes</taxon>
    </lineage>
</organism>
<name>A0A6M3KLF7_9ZZZZ</name>
<dbReference type="AlphaFoldDB" id="A0A6M3KLF7"/>
<accession>A0A6M3KLF7</accession>
<proteinExistence type="predicted"/>